<gene>
    <name evidence="1" type="ORF">AWB76_06285</name>
</gene>
<protein>
    <submittedName>
        <fullName evidence="1">Uncharacterized protein</fullName>
    </submittedName>
</protein>
<dbReference type="OrthoDB" id="9133974at2"/>
<reference evidence="2" key="1">
    <citation type="submission" date="2016-01" db="EMBL/GenBank/DDBJ databases">
        <authorList>
            <person name="Peeters Charlotte."/>
        </authorList>
    </citation>
    <scope>NUCLEOTIDE SEQUENCE [LARGE SCALE GENOMIC DNA]</scope>
</reference>
<dbReference type="AlphaFoldDB" id="A0A158D1A5"/>
<proteinExistence type="predicted"/>
<evidence type="ECO:0000313" key="1">
    <source>
        <dbReference type="EMBL" id="SAK88130.1"/>
    </source>
</evidence>
<dbReference type="STRING" id="1777137.AWB76_06285"/>
<sequence length="62" mass="6456">MSARDFQPSLGGADLVHTGRFFIGPMTTDQSIPLNAAPKICIGCGARQLADGSLPCGHDNDL</sequence>
<accession>A0A158D1A5</accession>
<name>A0A158D1A5_9BURK</name>
<organism evidence="1 2">
    <name type="scientific">Caballeronia temeraria</name>
    <dbReference type="NCBI Taxonomy" id="1777137"/>
    <lineage>
        <taxon>Bacteria</taxon>
        <taxon>Pseudomonadati</taxon>
        <taxon>Pseudomonadota</taxon>
        <taxon>Betaproteobacteria</taxon>
        <taxon>Burkholderiales</taxon>
        <taxon>Burkholderiaceae</taxon>
        <taxon>Caballeronia</taxon>
    </lineage>
</organism>
<dbReference type="EMBL" id="FCOI02000031">
    <property type="protein sequence ID" value="SAK88130.1"/>
    <property type="molecule type" value="Genomic_DNA"/>
</dbReference>
<dbReference type="RefSeq" id="WP_061163916.1">
    <property type="nucleotide sequence ID" value="NZ_FCOI02000031.1"/>
</dbReference>
<evidence type="ECO:0000313" key="2">
    <source>
        <dbReference type="Proteomes" id="UP000054624"/>
    </source>
</evidence>
<dbReference type="Proteomes" id="UP000054624">
    <property type="component" value="Unassembled WGS sequence"/>
</dbReference>
<keyword evidence="2" id="KW-1185">Reference proteome</keyword>